<evidence type="ECO:0000256" key="2">
    <source>
        <dbReference type="PIRNR" id="PIRNR029171"/>
    </source>
</evidence>
<dbReference type="Gene3D" id="3.40.50.1820">
    <property type="entry name" value="alpha/beta hydrolase"/>
    <property type="match status" value="1"/>
</dbReference>
<evidence type="ECO:0000313" key="4">
    <source>
        <dbReference type="Proteomes" id="UP001280581"/>
    </source>
</evidence>
<keyword evidence="4" id="KW-1185">Reference proteome</keyword>
<dbReference type="InterPro" id="IPR005152">
    <property type="entry name" value="Lipase_secreted"/>
</dbReference>
<dbReference type="Pfam" id="PF03583">
    <property type="entry name" value="LIP"/>
    <property type="match status" value="1"/>
</dbReference>
<accession>A0AAN6REW6</accession>
<name>A0AAN6REW6_9PLEO</name>
<evidence type="ECO:0000313" key="3">
    <source>
        <dbReference type="EMBL" id="KAK3201338.1"/>
    </source>
</evidence>
<keyword evidence="2" id="KW-0732">Signal</keyword>
<comment type="similarity">
    <text evidence="2">Belongs to the AB hydrolase superfamily. Lipase family.</text>
</comment>
<gene>
    <name evidence="3" type="ORF">GRF29_185g673181</name>
</gene>
<dbReference type="PIRSF" id="PIRSF029171">
    <property type="entry name" value="Esterase_LipA"/>
    <property type="match status" value="1"/>
</dbReference>
<dbReference type="PANTHER" id="PTHR34853:SF5">
    <property type="entry name" value="LIP-DOMAIN-CONTAINING PROTEIN-RELATED"/>
    <property type="match status" value="1"/>
</dbReference>
<dbReference type="Gene3D" id="1.10.260.130">
    <property type="match status" value="1"/>
</dbReference>
<organism evidence="3 4">
    <name type="scientific">Pseudopithomyces chartarum</name>
    <dbReference type="NCBI Taxonomy" id="1892770"/>
    <lineage>
        <taxon>Eukaryota</taxon>
        <taxon>Fungi</taxon>
        <taxon>Dikarya</taxon>
        <taxon>Ascomycota</taxon>
        <taxon>Pezizomycotina</taxon>
        <taxon>Dothideomycetes</taxon>
        <taxon>Pleosporomycetidae</taxon>
        <taxon>Pleosporales</taxon>
        <taxon>Massarineae</taxon>
        <taxon>Didymosphaeriaceae</taxon>
        <taxon>Pseudopithomyces</taxon>
    </lineage>
</organism>
<dbReference type="SUPFAM" id="SSF53474">
    <property type="entry name" value="alpha/beta-Hydrolases"/>
    <property type="match status" value="1"/>
</dbReference>
<dbReference type="GO" id="GO:0016042">
    <property type="term" value="P:lipid catabolic process"/>
    <property type="evidence" value="ECO:0007669"/>
    <property type="project" value="UniProtKB-UniRule"/>
</dbReference>
<proteinExistence type="inferred from homology"/>
<sequence>MLLIRLLAGLLASYSVAASSAQVNPNPSLKPLPPSQDPFYTAPKGFEKTAPGTILRIRHAPGNITTVVANSSAVYNIVYRTTDSNYKPTFAVTTLFVPFQNLTSNSKSSLLSIQIPYNSLWLDASPSYGVYYDFAQPAVGSRPINDDTSYALGQGWFVNMPDHEGPTASFALGLQVGHATLDSVRAVLASGLLPSRIRTKYALWGYSGGSISSEWASELQEQYAPELSFSGMAIGGCVPNMTEVGDALSGSPFAGLTVTTYLALTSQDQDARKYLISRLKTTGPHNATGFLANLKYSVVNTFATYANQDIFSYFVNGRADLDAPILQKIARKNFYQGYHGVPQMPVFVYKSIHDEFSAIKSTDTLVERWCGIGTDVRYDRNTVGGHTSEITNGRGRALDWLKSVFDGTLKTNGCVVKDVTVDVGGM</sequence>
<comment type="caution">
    <text evidence="3">The sequence shown here is derived from an EMBL/GenBank/DDBJ whole genome shotgun (WGS) entry which is preliminary data.</text>
</comment>
<dbReference type="InterPro" id="IPR029058">
    <property type="entry name" value="AB_hydrolase_fold"/>
</dbReference>
<reference evidence="3 4" key="1">
    <citation type="submission" date="2021-02" db="EMBL/GenBank/DDBJ databases">
        <title>Genome assembly of Pseudopithomyces chartarum.</title>
        <authorList>
            <person name="Jauregui R."/>
            <person name="Singh J."/>
            <person name="Voisey C."/>
        </authorList>
    </citation>
    <scope>NUCLEOTIDE SEQUENCE [LARGE SCALE GENOMIC DNA]</scope>
    <source>
        <strain evidence="3 4">AGR01</strain>
    </source>
</reference>
<feature type="chain" id="PRO_5042675200" description="LIP-domain-containing protein" evidence="2">
    <location>
        <begin position="19"/>
        <end position="426"/>
    </location>
</feature>
<feature type="signal peptide" evidence="2">
    <location>
        <begin position="1"/>
        <end position="18"/>
    </location>
</feature>
<evidence type="ECO:0008006" key="5">
    <source>
        <dbReference type="Google" id="ProtNLM"/>
    </source>
</evidence>
<dbReference type="Proteomes" id="UP001280581">
    <property type="component" value="Unassembled WGS sequence"/>
</dbReference>
<dbReference type="EMBL" id="WVTA01000016">
    <property type="protein sequence ID" value="KAK3201338.1"/>
    <property type="molecule type" value="Genomic_DNA"/>
</dbReference>
<keyword evidence="1" id="KW-0378">Hydrolase</keyword>
<protein>
    <recommendedName>
        <fullName evidence="5">LIP-domain-containing protein</fullName>
    </recommendedName>
</protein>
<dbReference type="PANTHER" id="PTHR34853">
    <property type="match status" value="1"/>
</dbReference>
<dbReference type="GO" id="GO:0004806">
    <property type="term" value="F:triacylglycerol lipase activity"/>
    <property type="evidence" value="ECO:0007669"/>
    <property type="project" value="UniProtKB-UniRule"/>
</dbReference>
<dbReference type="AlphaFoldDB" id="A0AAN6REW6"/>
<evidence type="ECO:0000256" key="1">
    <source>
        <dbReference type="ARBA" id="ARBA00022801"/>
    </source>
</evidence>